<accession>A0A0V8E1K1</accession>
<feature type="transmembrane region" description="Helical" evidence="1">
    <location>
        <begin position="18"/>
        <end position="38"/>
    </location>
</feature>
<keyword evidence="1" id="KW-0472">Membrane</keyword>
<evidence type="ECO:0000313" key="3">
    <source>
        <dbReference type="Proteomes" id="UP000053719"/>
    </source>
</evidence>
<comment type="caution">
    <text evidence="2">The sequence shown here is derived from an EMBL/GenBank/DDBJ whole genome shotgun (WGS) entry which is preliminary data.</text>
</comment>
<keyword evidence="1" id="KW-1133">Transmembrane helix</keyword>
<evidence type="ECO:0000313" key="2">
    <source>
        <dbReference type="EMBL" id="KSU19604.1"/>
    </source>
</evidence>
<gene>
    <name evidence="2" type="ORF">M20_2021</name>
</gene>
<evidence type="ECO:0008006" key="4">
    <source>
        <dbReference type="Google" id="ProtNLM"/>
    </source>
</evidence>
<evidence type="ECO:0000256" key="1">
    <source>
        <dbReference type="SAM" id="Phobius"/>
    </source>
</evidence>
<dbReference type="RefSeq" id="WP_058212042.1">
    <property type="nucleotide sequence ID" value="NZ_LKLU01000104.1"/>
</dbReference>
<sequence length="148" mass="17168">MNFYDIGFLKSQSGLTDYIWYLFIFGSLALLLIVFALYLRHQIKVKYRDLSIIFLLFLILSVGIQYSNYQVNQSRHTQSSQMVAFIGDLATDKEISQNKILVNSTQLTDGIIVKIKDKFYKVNLSTDQQSYTLTRTYLLNDKITIISK</sequence>
<protein>
    <recommendedName>
        <fullName evidence="4">DUF3290 domain-containing protein</fullName>
    </recommendedName>
</protein>
<dbReference type="InterPro" id="IPR021707">
    <property type="entry name" value="DUF3290"/>
</dbReference>
<feature type="transmembrane region" description="Helical" evidence="1">
    <location>
        <begin position="50"/>
        <end position="69"/>
    </location>
</feature>
<dbReference type="Proteomes" id="UP000053719">
    <property type="component" value="Unassembled WGS sequence"/>
</dbReference>
<reference evidence="3" key="1">
    <citation type="submission" date="2015-10" db="EMBL/GenBank/DDBJ databases">
        <title>Draft Genome Sequences of 11 Lactococcus lactis subspecies cremoris strains.</title>
        <authorList>
            <person name="Wels M."/>
            <person name="Backus L."/>
            <person name="Boekhorst J."/>
            <person name="Dijkstra A."/>
            <person name="Beerthuizen M."/>
            <person name="Kelly W."/>
            <person name="Siezen R."/>
            <person name="Bachmann H."/>
            <person name="Van Hijum S."/>
        </authorList>
    </citation>
    <scope>NUCLEOTIDE SEQUENCE [LARGE SCALE GENOMIC DNA]</scope>
    <source>
        <strain evidence="3">M20</strain>
    </source>
</reference>
<dbReference type="AlphaFoldDB" id="A0A0V8E1K1"/>
<dbReference type="PATRIC" id="fig|1360.114.peg.2584"/>
<dbReference type="Pfam" id="PF11694">
    <property type="entry name" value="DUF3290"/>
    <property type="match status" value="1"/>
</dbReference>
<name>A0A0V8E1K1_LACLL</name>
<keyword evidence="1" id="KW-0812">Transmembrane</keyword>
<proteinExistence type="predicted"/>
<dbReference type="EMBL" id="LKLU01000104">
    <property type="protein sequence ID" value="KSU19604.1"/>
    <property type="molecule type" value="Genomic_DNA"/>
</dbReference>
<organism evidence="2 3">
    <name type="scientific">Lactococcus lactis subsp. lactis</name>
    <name type="common">Streptococcus lactis</name>
    <dbReference type="NCBI Taxonomy" id="1360"/>
    <lineage>
        <taxon>Bacteria</taxon>
        <taxon>Bacillati</taxon>
        <taxon>Bacillota</taxon>
        <taxon>Bacilli</taxon>
        <taxon>Lactobacillales</taxon>
        <taxon>Streptococcaceae</taxon>
        <taxon>Lactococcus</taxon>
    </lineage>
</organism>